<reference evidence="21" key="1">
    <citation type="submission" date="2025-08" db="UniProtKB">
        <authorList>
            <consortium name="Ensembl"/>
        </authorList>
    </citation>
    <scope>IDENTIFICATION</scope>
</reference>
<dbReference type="GO" id="GO:0000712">
    <property type="term" value="P:resolution of meiotic recombination intermediates"/>
    <property type="evidence" value="ECO:0007669"/>
    <property type="project" value="TreeGrafter"/>
</dbReference>
<keyword evidence="8 17" id="KW-0863">Zinc-finger</keyword>
<feature type="region of interest" description="Disordered" evidence="18">
    <location>
        <begin position="1141"/>
        <end position="1160"/>
    </location>
</feature>
<feature type="region of interest" description="Disordered" evidence="18">
    <location>
        <begin position="146"/>
        <end position="247"/>
    </location>
</feature>
<evidence type="ECO:0000256" key="6">
    <source>
        <dbReference type="ARBA" id="ARBA00022737"/>
    </source>
</evidence>
<feature type="compositionally biased region" description="Polar residues" evidence="18">
    <location>
        <begin position="167"/>
        <end position="184"/>
    </location>
</feature>
<dbReference type="PANTHER" id="PTHR21541:SF3">
    <property type="entry name" value="STRUCTURE-SPECIFIC ENDONUCLEASE SUBUNIT SLX4"/>
    <property type="match status" value="1"/>
</dbReference>
<sequence>VSVNEARLGLRLGSRSHLCTYQPESLKPGQMMDESDEDFKELCSSFFQRVKKNGTKEVSGERKAQKASNSTQIRGKLKRTKQAATKSKSLQGPAEKKPRSGSQAPRTKKQGTTKSQASETAVTLNGEGGVLAPAPNQPVLWERAQTTQTGNQAKTTCRTSQRKPESTSHSNSQPPPSYLTTAAPSPSKPRTTDLVLQRMQQFKRADPERLKHASEERSLELASEENVPKGPQEETVSGNEDGSGLPATESDAAVALALQQEFARGGASMHDDSLEEKGLFFCQICQKDLSAMNVARREQHVNRCLDEAEKALRPSMPHIPECPICGKPFLTLKSRISHLKQCAVKMEVGPQLLLQAVRLQTARPEAGGSPPAPSFSSHVGGVKRKGATNKKEPQKRRKVDEAPSEDLLVAMALSRSEMEQCPAVPALRLESAFSERIRAGAEKKSRKKKTPVSPPRLLVQDSETTGRQIQERVALLLSEEVELSSTPPLPASRVLKEELEKAGWRLPPPEGKQNFLWEGSALTGAWAMESFYTAGLVPPLVPRRPASGLTQEPVVPLVPPEQSEPGMGRPPALHSTPSVGRSLGDPSPSASQREHQALQDLVDLAREGLSASPCPGSGGLAGSGGAAGLDLVPSDLPLTGFVLLPEEKHLERGGHASLSLGLLVADFGAMVNNPHLSDVQFQTDSGEVLHAHKFVLHARCPLLSQYVNNEGFSAVEEGVLTQRVLLSDVSTEAALAFLHYLYTADTGLPPRLAPELSSLALRFGVSELAHLCGQVPFLTDSEGEQWEEKEDKNCESRAENFQELLRSVWVDEEEEAETLLKSKGHKEDREKVNEAEMEEIYEFAATQRKLLQGARIPDIDEDSDHHEEDSPVSVHILESVQINEQLEKAENMESSEPGREEAPANWENVRPLQRQPSDREGGAETHEQEAPREAWGHSGSSSPSGRCPLLHAEGAHDDEQLFLSTPGEFSELSQITCNPEEQGGAVTERGREIPAPQQVPLAHPCCFLSQPLGGSSSQSHLHPHHTSGSSPLTPQSHSGVSHAASPKSPSPAVLAKQKRDSSVLTLFKEPGHQKGRECSSMLERKTKGVLISPEKSLSIDLTQTKPDRLSPRSQNSASNVNKEDDIILLLDSDEELELEQTKIKSVSSDPQEERKVLDISPNSSELFSVIDVDADQEHSQSPSGREAKLWQEEGEGWPKKQDPVGSRGTPWLFCDRVSSPDEDSTTDSSWLVPATPLASRSRDRSSQTQITSLRARTVVDEVTLHMPAASSENREGKEAAQELSVIVPQTLSSCRVPGTPGTCHSRRQIHRSPSRAQPRHHKLSSPLAPRATSGGHIRLTGQFPGRSPPGPRLLRPATANEVVEVKDSEDEQEAASHQAHSSPPLDSDPPVPADDCYWQVEPLSPIPIDHLNLERTGPLSTSSPSSRVRDTLDSSDSHSPGLLATTPIRGSCAARRKPPGKSSWAGSPGSSRLSFLNSALWDDWDGEEQKSPEALPVSEPLSPAPAQRPEEPETPKGANQKKNLPPKVPITPMPRYSIMETPVLKKELDRFGVRPLPKRQMVLKLKEIFQYTHQTLESDSEDEIPSSQVPREAPPSRTHTSETHKPSRTGGRTQQEATVGPVPQSSKGPAKAKGPRQRKQQPSGSVPPLSTSPAKEAPPGPGGNTQLPASQESVATSVDSSDSSFRSQSSSSCEFGAAFESAGEDEEGEEGASASQAAVRAADTEEAVRRYIRSQPALYRKVLLYQPFELGELQAELKQNGIRVATGKLLDFLDAHCITFTTAAARKEQLQGKRRHPVGRKKGQRN</sequence>
<dbReference type="GO" id="GO:1904431">
    <property type="term" value="P:positive regulation of t-circle formation"/>
    <property type="evidence" value="ECO:0007669"/>
    <property type="project" value="Ensembl"/>
</dbReference>
<dbReference type="GO" id="GO:0033557">
    <property type="term" value="C:Slx1-Slx4 complex"/>
    <property type="evidence" value="ECO:0007669"/>
    <property type="project" value="Ensembl"/>
</dbReference>
<dbReference type="CDD" id="cd18288">
    <property type="entry name" value="BTB_POZ_BTBD12_SLX4"/>
    <property type="match status" value="1"/>
</dbReference>
<feature type="compositionally biased region" description="Polar residues" evidence="18">
    <location>
        <begin position="146"/>
        <end position="159"/>
    </location>
</feature>
<dbReference type="GO" id="GO:0005654">
    <property type="term" value="C:nucleoplasm"/>
    <property type="evidence" value="ECO:0007669"/>
    <property type="project" value="Ensembl"/>
</dbReference>
<dbReference type="Ensembl" id="ENSPCOT00000021503.1">
    <property type="protein sequence ID" value="ENSPCOP00000010921.1"/>
    <property type="gene ID" value="ENSPCOG00000016948.1"/>
</dbReference>
<dbReference type="CDD" id="cd22999">
    <property type="entry name" value="SAP_SLX4"/>
    <property type="match status" value="1"/>
</dbReference>
<name>A0A2K6FAA8_PROCO</name>
<evidence type="ECO:0000256" key="9">
    <source>
        <dbReference type="ARBA" id="ARBA00022833"/>
    </source>
</evidence>
<evidence type="ECO:0000313" key="21">
    <source>
        <dbReference type="Ensembl" id="ENSPCOP00000010921.1"/>
    </source>
</evidence>
<feature type="compositionally biased region" description="Polar residues" evidence="18">
    <location>
        <begin position="1640"/>
        <end position="1653"/>
    </location>
</feature>
<dbReference type="Pfam" id="PF00651">
    <property type="entry name" value="BTB"/>
    <property type="match status" value="1"/>
</dbReference>
<feature type="region of interest" description="Disordered" evidence="18">
    <location>
        <begin position="53"/>
        <end position="120"/>
    </location>
</feature>
<dbReference type="InterPro" id="IPR018574">
    <property type="entry name" value="Structure-sp_endonuc_su_Slx4"/>
</dbReference>
<feature type="domain" description="UBZ4-type" evidence="20">
    <location>
        <begin position="279"/>
        <end position="309"/>
    </location>
</feature>
<feature type="region of interest" description="Disordered" evidence="18">
    <location>
        <begin position="438"/>
        <end position="457"/>
    </location>
</feature>
<evidence type="ECO:0000259" key="19">
    <source>
        <dbReference type="PROSITE" id="PS50097"/>
    </source>
</evidence>
<keyword evidence="13" id="KW-0539">Nucleus</keyword>
<dbReference type="GO" id="GO:0061820">
    <property type="term" value="P:telomeric D-loop disassembly"/>
    <property type="evidence" value="ECO:0007669"/>
    <property type="project" value="Ensembl"/>
</dbReference>
<feature type="compositionally biased region" description="Polar residues" evidence="18">
    <location>
        <begin position="1610"/>
        <end position="1627"/>
    </location>
</feature>
<feature type="compositionally biased region" description="Low complexity" evidence="18">
    <location>
        <begin position="1673"/>
        <end position="1701"/>
    </location>
</feature>
<feature type="compositionally biased region" description="Low complexity" evidence="18">
    <location>
        <begin position="364"/>
        <end position="377"/>
    </location>
</feature>
<dbReference type="InterPro" id="IPR000210">
    <property type="entry name" value="BTB/POZ_dom"/>
</dbReference>
<dbReference type="GO" id="GO:0048476">
    <property type="term" value="C:Holliday junction resolvase complex"/>
    <property type="evidence" value="ECO:0007669"/>
    <property type="project" value="Ensembl"/>
</dbReference>
<dbReference type="OMA" id="TKGPRHQ"/>
<feature type="compositionally biased region" description="Polar residues" evidence="18">
    <location>
        <begin position="1111"/>
        <end position="1120"/>
    </location>
</feature>
<evidence type="ECO:0000256" key="18">
    <source>
        <dbReference type="SAM" id="MobiDB-lite"/>
    </source>
</evidence>
<comment type="subunit">
    <text evidence="15">Forms a heterodimer with SLX1A/GIYD1. Interacts with ERCC4/XPF; catalytic subunit of the ERCC4-ERCC1 endonuclease. Interacts with MUS81; catalytic subunit of the MUS81-EME1 endonuclease. Interacts with MSH2; component of the MSH2-MSH3 mismatch repair complex. Interacts with TERF2-TERF2IP. Interacts with PLK1 and SLX4IP.</text>
</comment>
<keyword evidence="7 17" id="KW-0227">DNA damage</keyword>
<dbReference type="PANTHER" id="PTHR21541">
    <property type="entry name" value="BTB POZ DOMAIN CONTAINING 12"/>
    <property type="match status" value="1"/>
</dbReference>
<comment type="subcellular location">
    <subcellularLocation>
        <location evidence="1">Nucleus</location>
    </subcellularLocation>
</comment>
<dbReference type="Gene3D" id="3.30.710.10">
    <property type="entry name" value="Potassium Channel Kv1.1, Chain A"/>
    <property type="match status" value="1"/>
</dbReference>
<dbReference type="Proteomes" id="UP000233160">
    <property type="component" value="Unassembled WGS sequence"/>
</dbReference>
<evidence type="ECO:0000256" key="5">
    <source>
        <dbReference type="ARBA" id="ARBA00022723"/>
    </source>
</evidence>
<dbReference type="FunFam" id="3.30.710.10:FF:000116">
    <property type="entry name" value="SLX4 structure-specific endonuclease subunit"/>
    <property type="match status" value="1"/>
</dbReference>
<feature type="compositionally biased region" description="Basic and acidic residues" evidence="18">
    <location>
        <begin position="54"/>
        <end position="64"/>
    </location>
</feature>
<feature type="region of interest" description="Disordered" evidence="18">
    <location>
        <begin position="1171"/>
        <end position="1252"/>
    </location>
</feature>
<dbReference type="InterPro" id="IPR011333">
    <property type="entry name" value="SKP1/BTB/POZ_sf"/>
</dbReference>
<dbReference type="PROSITE" id="PS50097">
    <property type="entry name" value="BTB"/>
    <property type="match status" value="1"/>
</dbReference>
<feature type="compositionally biased region" description="Basic and acidic residues" evidence="18">
    <location>
        <begin position="889"/>
        <end position="902"/>
    </location>
</feature>
<dbReference type="STRING" id="379532.ENSPCOP00000010921"/>
<evidence type="ECO:0000256" key="17">
    <source>
        <dbReference type="PROSITE-ProRule" id="PRU01256"/>
    </source>
</evidence>
<feature type="compositionally biased region" description="Basic and acidic residues" evidence="18">
    <location>
        <begin position="1069"/>
        <end position="1086"/>
    </location>
</feature>
<keyword evidence="22" id="KW-1185">Reference proteome</keyword>
<evidence type="ECO:0000313" key="22">
    <source>
        <dbReference type="Proteomes" id="UP000233160"/>
    </source>
</evidence>
<feature type="compositionally biased region" description="Polar residues" evidence="18">
    <location>
        <begin position="1464"/>
        <end position="1477"/>
    </location>
</feature>
<dbReference type="GO" id="GO:0006260">
    <property type="term" value="P:DNA replication"/>
    <property type="evidence" value="ECO:0007669"/>
    <property type="project" value="InterPro"/>
</dbReference>
<feature type="region of interest" description="Disordered" evidence="18">
    <location>
        <begin position="1409"/>
        <end position="1534"/>
    </location>
</feature>
<evidence type="ECO:0000256" key="7">
    <source>
        <dbReference type="ARBA" id="ARBA00022763"/>
    </source>
</evidence>
<dbReference type="GO" id="GO:0090656">
    <property type="term" value="P:t-circle formation"/>
    <property type="evidence" value="ECO:0007669"/>
    <property type="project" value="Ensembl"/>
</dbReference>
<dbReference type="GO" id="GO:0010792">
    <property type="term" value="P:DNA double-strand break processing involved in repair via single-strand annealing"/>
    <property type="evidence" value="ECO:0007669"/>
    <property type="project" value="Ensembl"/>
</dbReference>
<feature type="compositionally biased region" description="Basic and acidic residues" evidence="18">
    <location>
        <begin position="203"/>
        <end position="219"/>
    </location>
</feature>
<dbReference type="GO" id="GO:0008270">
    <property type="term" value="F:zinc ion binding"/>
    <property type="evidence" value="ECO:0007669"/>
    <property type="project" value="UniProtKB-KW"/>
</dbReference>
<feature type="compositionally biased region" description="Polar residues" evidence="18">
    <location>
        <begin position="1026"/>
        <end position="1039"/>
    </location>
</feature>
<feature type="domain" description="BTB" evidence="19">
    <location>
        <begin position="677"/>
        <end position="750"/>
    </location>
</feature>
<dbReference type="GO" id="GO:0072429">
    <property type="term" value="P:response to intra-S DNA damage checkpoint signaling"/>
    <property type="evidence" value="ECO:0007669"/>
    <property type="project" value="Ensembl"/>
</dbReference>
<feature type="region of interest" description="Disordered" evidence="18">
    <location>
        <begin position="1292"/>
        <end position="1397"/>
    </location>
</feature>
<dbReference type="GO" id="GO:0008047">
    <property type="term" value="F:enzyme activator activity"/>
    <property type="evidence" value="ECO:0007669"/>
    <property type="project" value="Ensembl"/>
</dbReference>
<evidence type="ECO:0000256" key="16">
    <source>
        <dbReference type="ARBA" id="ARBA00076095"/>
    </source>
</evidence>
<evidence type="ECO:0000256" key="2">
    <source>
        <dbReference type="ARBA" id="ARBA00006661"/>
    </source>
</evidence>
<dbReference type="SUPFAM" id="SSF54695">
    <property type="entry name" value="POZ domain"/>
    <property type="match status" value="1"/>
</dbReference>
<evidence type="ECO:0000256" key="4">
    <source>
        <dbReference type="ARBA" id="ARBA00022553"/>
    </source>
</evidence>
<keyword evidence="12 17" id="KW-0234">DNA repair</keyword>
<dbReference type="PROSITE" id="PS51908">
    <property type="entry name" value="ZF_UBZ4"/>
    <property type="match status" value="2"/>
</dbReference>
<feature type="compositionally biased region" description="Basic residues" evidence="18">
    <location>
        <begin position="1304"/>
        <end position="1323"/>
    </location>
</feature>
<feature type="compositionally biased region" description="Low complexity" evidence="18">
    <location>
        <begin position="1009"/>
        <end position="1020"/>
    </location>
</feature>
<dbReference type="GO" id="GO:0000724">
    <property type="term" value="P:double-strand break repair via homologous recombination"/>
    <property type="evidence" value="ECO:0007669"/>
    <property type="project" value="Ensembl"/>
</dbReference>
<feature type="compositionally biased region" description="Basic residues" evidence="18">
    <location>
        <begin position="381"/>
        <end position="397"/>
    </location>
</feature>
<evidence type="ECO:0000256" key="15">
    <source>
        <dbReference type="ARBA" id="ARBA00064578"/>
    </source>
</evidence>
<feature type="domain" description="UBZ4-type" evidence="20">
    <location>
        <begin position="319"/>
        <end position="347"/>
    </location>
</feature>
<dbReference type="GO" id="GO:0003677">
    <property type="term" value="F:DNA binding"/>
    <property type="evidence" value="ECO:0007669"/>
    <property type="project" value="InterPro"/>
</dbReference>
<dbReference type="InterPro" id="IPR006642">
    <property type="entry name" value="Rad18_UBZ4"/>
</dbReference>
<keyword evidence="4" id="KW-0597">Phosphoprotein</keyword>
<dbReference type="SMART" id="SM00225">
    <property type="entry name" value="BTB"/>
    <property type="match status" value="1"/>
</dbReference>
<evidence type="ECO:0000256" key="10">
    <source>
        <dbReference type="ARBA" id="ARBA00022843"/>
    </source>
</evidence>
<dbReference type="Pfam" id="PF09494">
    <property type="entry name" value="Slx4"/>
    <property type="match status" value="1"/>
</dbReference>
<evidence type="ECO:0000256" key="1">
    <source>
        <dbReference type="ARBA" id="ARBA00004123"/>
    </source>
</evidence>
<accession>A0A2K6FAA8</accession>
<evidence type="ECO:0000259" key="20">
    <source>
        <dbReference type="PROSITE" id="PS51908"/>
    </source>
</evidence>
<feature type="region of interest" description="Disordered" evidence="18">
    <location>
        <begin position="1575"/>
        <end position="1719"/>
    </location>
</feature>
<evidence type="ECO:0000256" key="13">
    <source>
        <dbReference type="ARBA" id="ARBA00023242"/>
    </source>
</evidence>
<dbReference type="GO" id="GO:0070522">
    <property type="term" value="C:ERCC4-ERCC1 complex"/>
    <property type="evidence" value="ECO:0007669"/>
    <property type="project" value="Ensembl"/>
</dbReference>
<reference evidence="21" key="2">
    <citation type="submission" date="2025-09" db="UniProtKB">
        <authorList>
            <consortium name="Ensembl"/>
        </authorList>
    </citation>
    <scope>IDENTIFICATION</scope>
</reference>
<evidence type="ECO:0000256" key="3">
    <source>
        <dbReference type="ARBA" id="ARBA00022499"/>
    </source>
</evidence>
<feature type="region of interest" description="Disordered" evidence="18">
    <location>
        <begin position="889"/>
        <end position="1124"/>
    </location>
</feature>
<dbReference type="GO" id="GO:1904357">
    <property type="term" value="P:negative regulation of telomere maintenance via telomere lengthening"/>
    <property type="evidence" value="ECO:0007669"/>
    <property type="project" value="Ensembl"/>
</dbReference>
<evidence type="ECO:0000256" key="11">
    <source>
        <dbReference type="ARBA" id="ARBA00023172"/>
    </source>
</evidence>
<organism evidence="21 22">
    <name type="scientific">Propithecus coquereli</name>
    <name type="common">Coquerel's sifaka</name>
    <name type="synonym">Propithecus verreauxi coquereli</name>
    <dbReference type="NCBI Taxonomy" id="379532"/>
    <lineage>
        <taxon>Eukaryota</taxon>
        <taxon>Metazoa</taxon>
        <taxon>Chordata</taxon>
        <taxon>Craniata</taxon>
        <taxon>Vertebrata</taxon>
        <taxon>Euteleostomi</taxon>
        <taxon>Mammalia</taxon>
        <taxon>Eutheria</taxon>
        <taxon>Euarchontoglires</taxon>
        <taxon>Primates</taxon>
        <taxon>Strepsirrhini</taxon>
        <taxon>Lemuriformes</taxon>
        <taxon>Indriidae</taxon>
        <taxon>Propithecus</taxon>
    </lineage>
</organism>
<keyword evidence="6" id="KW-0677">Repeat</keyword>
<keyword evidence="10" id="KW-0832">Ubl conjugation</keyword>
<feature type="region of interest" description="Disordered" evidence="18">
    <location>
        <begin position="363"/>
        <end position="403"/>
    </location>
</feature>
<evidence type="ECO:0000256" key="14">
    <source>
        <dbReference type="ARBA" id="ARBA00029496"/>
    </source>
</evidence>
<feature type="compositionally biased region" description="Low complexity" evidence="18">
    <location>
        <begin position="552"/>
        <end position="565"/>
    </location>
</feature>
<keyword evidence="5" id="KW-0479">Metal-binding</keyword>
<feature type="compositionally biased region" description="Basic and acidic residues" evidence="18">
    <location>
        <begin position="1185"/>
        <end position="1202"/>
    </location>
</feature>
<gene>
    <name evidence="21" type="primary">SLX4</name>
</gene>
<proteinExistence type="inferred from homology"/>
<dbReference type="GO" id="GO:0000785">
    <property type="term" value="C:chromatin"/>
    <property type="evidence" value="ECO:0007669"/>
    <property type="project" value="Ensembl"/>
</dbReference>
<evidence type="ECO:0000256" key="8">
    <source>
        <dbReference type="ARBA" id="ARBA00022771"/>
    </source>
</evidence>
<protein>
    <recommendedName>
        <fullName evidence="14">Structure-specific endonuclease subunit SLX4</fullName>
    </recommendedName>
    <alternativeName>
        <fullName evidence="16">BTB/POZ domain-containing protein 12</fullName>
    </alternativeName>
</protein>
<keyword evidence="9" id="KW-0862">Zinc</keyword>
<feature type="compositionally biased region" description="Basic and acidic residues" evidence="18">
    <location>
        <begin position="1427"/>
        <end position="1436"/>
    </location>
</feature>
<dbReference type="GO" id="GO:0006289">
    <property type="term" value="P:nucleotide-excision repair"/>
    <property type="evidence" value="ECO:0007669"/>
    <property type="project" value="Ensembl"/>
</dbReference>
<evidence type="ECO:0000256" key="12">
    <source>
        <dbReference type="ARBA" id="ARBA00023204"/>
    </source>
</evidence>
<dbReference type="GeneTree" id="ENSGT00390000014091"/>
<keyword evidence="11" id="KW-0233">DNA recombination</keyword>
<comment type="similarity">
    <text evidence="2">Belongs to the SLX4 family.</text>
</comment>
<feature type="compositionally biased region" description="Basic and acidic residues" evidence="18">
    <location>
        <begin position="916"/>
        <end position="935"/>
    </location>
</feature>
<feature type="region of interest" description="Disordered" evidence="18">
    <location>
        <begin position="551"/>
        <end position="596"/>
    </location>
</feature>
<feature type="compositionally biased region" description="Low complexity" evidence="18">
    <location>
        <begin position="1043"/>
        <end position="1052"/>
    </location>
</feature>
<dbReference type="GO" id="GO:0000781">
    <property type="term" value="C:chromosome, telomeric region"/>
    <property type="evidence" value="ECO:0007669"/>
    <property type="project" value="Ensembl"/>
</dbReference>
<keyword evidence="3" id="KW-1017">Isopeptide bond</keyword>